<dbReference type="InterPro" id="IPR036249">
    <property type="entry name" value="Thioredoxin-like_sf"/>
</dbReference>
<keyword evidence="1" id="KW-0249">Electron transport</keyword>
<organism evidence="5 6">
    <name type="scientific">Camellia sinensis</name>
    <name type="common">Tea plant</name>
    <name type="synonym">Thea sinensis</name>
    <dbReference type="NCBI Taxonomy" id="4442"/>
    <lineage>
        <taxon>Eukaryota</taxon>
        <taxon>Viridiplantae</taxon>
        <taxon>Streptophyta</taxon>
        <taxon>Embryophyta</taxon>
        <taxon>Tracheophyta</taxon>
        <taxon>Spermatophyta</taxon>
        <taxon>Magnoliopsida</taxon>
        <taxon>eudicotyledons</taxon>
        <taxon>Gunneridae</taxon>
        <taxon>Pentapetalae</taxon>
        <taxon>asterids</taxon>
        <taxon>Ericales</taxon>
        <taxon>Theaceae</taxon>
        <taxon>Camellia</taxon>
    </lineage>
</organism>
<keyword evidence="2" id="KW-1015">Disulfide bond</keyword>
<accession>A0A7J7GPL0</accession>
<evidence type="ECO:0000313" key="6">
    <source>
        <dbReference type="Proteomes" id="UP000593564"/>
    </source>
</evidence>
<sequence length="126" mass="14312">MAGNEQLKKSRVVKVNSEETWDLFITKARDQGCPIVVHFTASWCLPSVAMNPFFEEMALSYQDVLFLVVDVDEVKEVATRMEIKAMPTFVLMREGAQVDKLVGANPAVIKKRIHGFVHSFRSYFIS</sequence>
<dbReference type="AlphaFoldDB" id="A0A7J7GPL0"/>
<feature type="domain" description="Thioredoxin" evidence="4">
    <location>
        <begin position="1"/>
        <end position="126"/>
    </location>
</feature>
<proteinExistence type="predicted"/>
<dbReference type="PANTHER" id="PTHR10438:SF242">
    <property type="entry name" value="THIOREDOXIN-LIKE PROTEIN CXXS1"/>
    <property type="match status" value="1"/>
</dbReference>
<name>A0A7J7GPL0_CAMSI</name>
<dbReference type="PROSITE" id="PS51352">
    <property type="entry name" value="THIOREDOXIN_2"/>
    <property type="match status" value="1"/>
</dbReference>
<gene>
    <name evidence="5" type="ORF">HYC85_020374</name>
</gene>
<evidence type="ECO:0000256" key="1">
    <source>
        <dbReference type="ARBA" id="ARBA00022982"/>
    </source>
</evidence>
<evidence type="ECO:0000256" key="3">
    <source>
        <dbReference type="ARBA" id="ARBA00023284"/>
    </source>
</evidence>
<dbReference type="Proteomes" id="UP000593564">
    <property type="component" value="Unassembled WGS sequence"/>
</dbReference>
<dbReference type="PANTHER" id="PTHR10438">
    <property type="entry name" value="THIOREDOXIN"/>
    <property type="match status" value="1"/>
</dbReference>
<keyword evidence="1" id="KW-0813">Transport</keyword>
<dbReference type="CDD" id="cd02947">
    <property type="entry name" value="TRX_family"/>
    <property type="match status" value="1"/>
</dbReference>
<dbReference type="Pfam" id="PF00085">
    <property type="entry name" value="Thioredoxin"/>
    <property type="match status" value="1"/>
</dbReference>
<evidence type="ECO:0000259" key="4">
    <source>
        <dbReference type="PROSITE" id="PS51352"/>
    </source>
</evidence>
<evidence type="ECO:0000313" key="5">
    <source>
        <dbReference type="EMBL" id="KAF5942732.1"/>
    </source>
</evidence>
<dbReference type="InterPro" id="IPR013766">
    <property type="entry name" value="Thioredoxin_domain"/>
</dbReference>
<keyword evidence="3" id="KW-0676">Redox-active center</keyword>
<reference evidence="6" key="1">
    <citation type="journal article" date="2020" name="Nat. Commun.">
        <title>Genome assembly of wild tea tree DASZ reveals pedigree and selection history of tea varieties.</title>
        <authorList>
            <person name="Zhang W."/>
            <person name="Zhang Y."/>
            <person name="Qiu H."/>
            <person name="Guo Y."/>
            <person name="Wan H."/>
            <person name="Zhang X."/>
            <person name="Scossa F."/>
            <person name="Alseekh S."/>
            <person name="Zhang Q."/>
            <person name="Wang P."/>
            <person name="Xu L."/>
            <person name="Schmidt M.H."/>
            <person name="Jia X."/>
            <person name="Li D."/>
            <person name="Zhu A."/>
            <person name="Guo F."/>
            <person name="Chen W."/>
            <person name="Ni D."/>
            <person name="Usadel B."/>
            <person name="Fernie A.R."/>
            <person name="Wen W."/>
        </authorList>
    </citation>
    <scope>NUCLEOTIDE SEQUENCE [LARGE SCALE GENOMIC DNA]</scope>
    <source>
        <strain evidence="6">cv. G240</strain>
    </source>
</reference>
<reference evidence="5 6" key="2">
    <citation type="submission" date="2020-07" db="EMBL/GenBank/DDBJ databases">
        <title>Genome assembly of wild tea tree DASZ reveals pedigree and selection history of tea varieties.</title>
        <authorList>
            <person name="Zhang W."/>
        </authorList>
    </citation>
    <scope>NUCLEOTIDE SEQUENCE [LARGE SCALE GENOMIC DNA]</scope>
    <source>
        <strain evidence="6">cv. G240</strain>
        <tissue evidence="5">Leaf</tissue>
    </source>
</reference>
<protein>
    <recommendedName>
        <fullName evidence="4">Thioredoxin domain-containing protein</fullName>
    </recommendedName>
</protein>
<keyword evidence="6" id="KW-1185">Reference proteome</keyword>
<dbReference type="SUPFAM" id="SSF52833">
    <property type="entry name" value="Thioredoxin-like"/>
    <property type="match status" value="1"/>
</dbReference>
<dbReference type="InterPro" id="IPR050620">
    <property type="entry name" value="Thioredoxin_H-type-like"/>
</dbReference>
<evidence type="ECO:0000256" key="2">
    <source>
        <dbReference type="ARBA" id="ARBA00023157"/>
    </source>
</evidence>
<dbReference type="Gene3D" id="3.40.30.10">
    <property type="entry name" value="Glutaredoxin"/>
    <property type="match status" value="1"/>
</dbReference>
<dbReference type="FunFam" id="3.40.30.10:FF:000245">
    <property type="entry name" value="Thioredoxin"/>
    <property type="match status" value="1"/>
</dbReference>
<dbReference type="EMBL" id="JACBKZ010000009">
    <property type="protein sequence ID" value="KAF5942732.1"/>
    <property type="molecule type" value="Genomic_DNA"/>
</dbReference>
<comment type="caution">
    <text evidence="5">The sequence shown here is derived from an EMBL/GenBank/DDBJ whole genome shotgun (WGS) entry which is preliminary data.</text>
</comment>